<dbReference type="InterPro" id="IPR001837">
    <property type="entry name" value="Adenylate_cyclase-assoc_CAP"/>
</dbReference>
<feature type="region of interest" description="Disordered" evidence="2">
    <location>
        <begin position="287"/>
        <end position="665"/>
    </location>
</feature>
<dbReference type="Proteomes" id="UP000005239">
    <property type="component" value="Unassembled WGS sequence"/>
</dbReference>
<dbReference type="SUPFAM" id="SSF69340">
    <property type="entry name" value="C-terminal domain of adenylylcyclase associated protein"/>
    <property type="match status" value="1"/>
</dbReference>
<reference evidence="3" key="2">
    <citation type="submission" date="2022-06" db="UniProtKB">
        <authorList>
            <consortium name="EnsemblMetazoa"/>
        </authorList>
    </citation>
    <scope>IDENTIFICATION</scope>
    <source>
        <strain evidence="3">PS312</strain>
    </source>
</reference>
<keyword evidence="4" id="KW-1185">Reference proteome</keyword>
<dbReference type="SUPFAM" id="SSF101278">
    <property type="entry name" value="N-terminal domain of adenylylcyclase associated protein, CAP"/>
    <property type="match status" value="1"/>
</dbReference>
<feature type="region of interest" description="Disordered" evidence="2">
    <location>
        <begin position="1"/>
        <end position="26"/>
    </location>
</feature>
<reference evidence="4" key="1">
    <citation type="journal article" date="2008" name="Nat. Genet.">
        <title>The Pristionchus pacificus genome provides a unique perspective on nematode lifestyle and parasitism.</title>
        <authorList>
            <person name="Dieterich C."/>
            <person name="Clifton S.W."/>
            <person name="Schuster L.N."/>
            <person name="Chinwalla A."/>
            <person name="Delehaunty K."/>
            <person name="Dinkelacker I."/>
            <person name="Fulton L."/>
            <person name="Fulton R."/>
            <person name="Godfrey J."/>
            <person name="Minx P."/>
            <person name="Mitreva M."/>
            <person name="Roeseler W."/>
            <person name="Tian H."/>
            <person name="Witte H."/>
            <person name="Yang S.P."/>
            <person name="Wilson R.K."/>
            <person name="Sommer R.J."/>
        </authorList>
    </citation>
    <scope>NUCLEOTIDE SEQUENCE [LARGE SCALE GENOMIC DNA]</scope>
    <source>
        <strain evidence="4">PS312</strain>
    </source>
</reference>
<dbReference type="InterPro" id="IPR036223">
    <property type="entry name" value="CAP_C_sf"/>
</dbReference>
<dbReference type="InterPro" id="IPR016098">
    <property type="entry name" value="CAP/MinC_C"/>
</dbReference>
<feature type="compositionally biased region" description="Low complexity" evidence="2">
    <location>
        <begin position="331"/>
        <end position="340"/>
    </location>
</feature>
<feature type="compositionally biased region" description="Pro residues" evidence="2">
    <location>
        <begin position="377"/>
        <end position="389"/>
    </location>
</feature>
<accession>A0A8R1UNW0</accession>
<dbReference type="InterPro" id="IPR013912">
    <property type="entry name" value="Adenylate_cyclase-assoc_CAP_C"/>
</dbReference>
<dbReference type="Pfam" id="PF21938">
    <property type="entry name" value="CAP_N"/>
    <property type="match status" value="2"/>
</dbReference>
<dbReference type="Pfam" id="PF08603">
    <property type="entry name" value="CAP_C"/>
    <property type="match status" value="1"/>
</dbReference>
<comment type="similarity">
    <text evidence="1">Belongs to the CAP family.</text>
</comment>
<dbReference type="InterPro" id="IPR006599">
    <property type="entry name" value="CARP_motif"/>
</dbReference>
<dbReference type="InterPro" id="IPR036222">
    <property type="entry name" value="CAP_N_sf"/>
</dbReference>
<protein>
    <submittedName>
        <fullName evidence="3">Adenylyl cyclase-associated protein</fullName>
    </submittedName>
</protein>
<gene>
    <name evidence="3" type="primary">WBGene00273298</name>
</gene>
<accession>A0A2A6C6V5</accession>
<feature type="compositionally biased region" description="Polar residues" evidence="2">
    <location>
        <begin position="302"/>
        <end position="323"/>
    </location>
</feature>
<dbReference type="GO" id="GO:0000902">
    <property type="term" value="P:cell morphogenesis"/>
    <property type="evidence" value="ECO:0000318"/>
    <property type="project" value="GO_Central"/>
</dbReference>
<feature type="compositionally biased region" description="Basic and acidic residues" evidence="2">
    <location>
        <begin position="505"/>
        <end position="620"/>
    </location>
</feature>
<dbReference type="GO" id="GO:0008179">
    <property type="term" value="F:adenylate cyclase binding"/>
    <property type="evidence" value="ECO:0000318"/>
    <property type="project" value="GO_Central"/>
</dbReference>
<evidence type="ECO:0000256" key="2">
    <source>
        <dbReference type="SAM" id="MobiDB-lite"/>
    </source>
</evidence>
<dbReference type="InterPro" id="IPR017901">
    <property type="entry name" value="C-CAP_CF_C-like"/>
</dbReference>
<evidence type="ECO:0000313" key="3">
    <source>
        <dbReference type="EnsemblMetazoa" id="PPA34929.1"/>
    </source>
</evidence>
<dbReference type="GO" id="GO:0019933">
    <property type="term" value="P:cAMP-mediated signaling"/>
    <property type="evidence" value="ECO:0000318"/>
    <property type="project" value="GO_Central"/>
</dbReference>
<dbReference type="FunFam" id="2.160.20.70:FF:000014">
    <property type="entry name" value="Adenylyl cyclase-associated protein"/>
    <property type="match status" value="1"/>
</dbReference>
<dbReference type="FunFam" id="1.25.40.330:FF:000001">
    <property type="entry name" value="Adenylyl cyclase-associated protein"/>
    <property type="match status" value="1"/>
</dbReference>
<dbReference type="GO" id="GO:0007015">
    <property type="term" value="P:actin filament organization"/>
    <property type="evidence" value="ECO:0000318"/>
    <property type="project" value="GO_Central"/>
</dbReference>
<dbReference type="SMART" id="SM00673">
    <property type="entry name" value="CARP"/>
    <property type="match status" value="2"/>
</dbReference>
<feature type="compositionally biased region" description="Basic and acidic residues" evidence="2">
    <location>
        <begin position="422"/>
        <end position="441"/>
    </location>
</feature>
<feature type="compositionally biased region" description="Low complexity" evidence="2">
    <location>
        <begin position="855"/>
        <end position="874"/>
    </location>
</feature>
<feature type="compositionally biased region" description="Low complexity" evidence="2">
    <location>
        <begin position="363"/>
        <end position="376"/>
    </location>
</feature>
<evidence type="ECO:0000256" key="1">
    <source>
        <dbReference type="ARBA" id="ARBA00007659"/>
    </source>
</evidence>
<dbReference type="PANTHER" id="PTHR10652:SF0">
    <property type="entry name" value="ADENYLYL CYCLASE-ASSOCIATED PROTEIN"/>
    <property type="match status" value="1"/>
</dbReference>
<dbReference type="OrthoDB" id="1601at2759"/>
<organism evidence="3 4">
    <name type="scientific">Pristionchus pacificus</name>
    <name type="common">Parasitic nematode worm</name>
    <dbReference type="NCBI Taxonomy" id="54126"/>
    <lineage>
        <taxon>Eukaryota</taxon>
        <taxon>Metazoa</taxon>
        <taxon>Ecdysozoa</taxon>
        <taxon>Nematoda</taxon>
        <taxon>Chromadorea</taxon>
        <taxon>Rhabditida</taxon>
        <taxon>Rhabditina</taxon>
        <taxon>Diplogasteromorpha</taxon>
        <taxon>Diplogasteroidea</taxon>
        <taxon>Neodiplogasteridae</taxon>
        <taxon>Pristionchus</taxon>
    </lineage>
</organism>
<sequence length="1128" mass="124287">MPRPFSRYPPGFRPVAPPSAGGGSTIRRFGSLTNIYGTDSPVEWGAGSRAGSVAPSPAPTTTIPFSPVASPIAFSSSFAHGHHQQRQLFSPTYDNVPPPQQQQQQLQRAVVTPSPVNYPMTRQVIVQHPTHPQQQHQQPLQQLLAANGDHFLEKLRQHKNEIERWHQGAASRWEEEERRYANPATTMTSNGGSGVPRNLHKTVSDSRLIQNGAPQGREPLVMMMGRGSGVQQPPLTWRNPMMMTSSMSNGDTGLTTSRERERAVPIQVQLDEGRVLKIPVQNEWRSATLDRNGSAGYRASPERNTNGYGSHRQQPQERYQSATLPRGFERQQQQAEAAAAHPRWREEQVRGGRPWSPERDYSPVPQQQQMPAVPAAAAPPPPPPPPPPAGGVRIQQQPQPKQAPPPRPKSPYQAPAAISQGFHEELLSKIPVKAKEWHERTTSPFRPKSPGPARPEPPQHRTANGYANGHDAVMTRSFPGYDERRERSTIVSRPESPAAKLFSGLEERWKQLKEENQRQNEGKTEDGEDREMERRRGERQMEWMERERREEEKREMQRKEEERARWEEERRERQRREEELEEARRWREEEERRYRDEERRGRRERSEPRGILRLRSESPTKRNSGRRVVFNDEDDVVFLSREGSSRGSPAPAGGSSGGGGGGEAPPHVRAYDDAVGEVMAKWTALGKAIGGDVDRATSEAASIFSSLRSFLWTAAGRAEASAAEFPALLAPISGAMEKLSSWRETRRNTPHFNHVSAVAEGIPAIGWVTVNWKFFRSRAGKSLTMSRSSIPQKPTPAPYIKEMLDASLFYVNRVLKDNKEHAEWVNTWKDVLGALHTFVRQTHTTGLVWNSAPGAAPPAGAAAATPAAAAAPKAGGPPPPPPGPPPPPPPPPPVDLSSSSSSGDKAGRDALFAQLNQGEGVTGRLKKVTADMQTHKNPSLRAEGMTPGNVGASAGAAPKAAAPAAAAAAVKPPKTELQNGKQWTIEHHKNNKNIVVTVDDKKQTMYVFKCEGCVIQVKGKINSVTLDACKKTDIVLDAVVAQVETINCSSVKIQTLGEMPTVSIQKTDGCQVYLSEAARDAEIVTSKSSEMNVLVPGPDGDFVEFPVPEQFKTVYKGGKLVTVVSDIC</sequence>
<dbReference type="InterPro" id="IPR053950">
    <property type="entry name" value="CAP_N"/>
</dbReference>
<dbReference type="PROSITE" id="PS01089">
    <property type="entry name" value="CAP_2"/>
    <property type="match status" value="1"/>
</dbReference>
<dbReference type="EnsemblMetazoa" id="PPA34929.1">
    <property type="protein sequence ID" value="PPA34929.1"/>
    <property type="gene ID" value="WBGene00273298"/>
</dbReference>
<feature type="region of interest" description="Disordered" evidence="2">
    <location>
        <begin position="855"/>
        <end position="906"/>
    </location>
</feature>
<dbReference type="Gene3D" id="2.160.20.70">
    <property type="match status" value="1"/>
</dbReference>
<feature type="compositionally biased region" description="Gly residues" evidence="2">
    <location>
        <begin position="654"/>
        <end position="663"/>
    </location>
</feature>
<dbReference type="PROSITE" id="PS51329">
    <property type="entry name" value="C_CAP_COFACTOR_C"/>
    <property type="match status" value="1"/>
</dbReference>
<name>A0A2A6C6V5_PRIPA</name>
<feature type="compositionally biased region" description="Basic and acidic residues" evidence="2">
    <location>
        <begin position="343"/>
        <end position="361"/>
    </location>
</feature>
<feature type="compositionally biased region" description="Pro residues" evidence="2">
    <location>
        <begin position="447"/>
        <end position="456"/>
    </location>
</feature>
<dbReference type="InterPro" id="IPR028417">
    <property type="entry name" value="CAP_CS_C"/>
</dbReference>
<dbReference type="PANTHER" id="PTHR10652">
    <property type="entry name" value="ADENYLYL CYCLASE-ASSOCIATED PROTEIN"/>
    <property type="match status" value="1"/>
</dbReference>
<feature type="compositionally biased region" description="Pro residues" evidence="2">
    <location>
        <begin position="875"/>
        <end position="894"/>
    </location>
</feature>
<dbReference type="GO" id="GO:0003779">
    <property type="term" value="F:actin binding"/>
    <property type="evidence" value="ECO:0000318"/>
    <property type="project" value="GO_Central"/>
</dbReference>
<dbReference type="GO" id="GO:0005737">
    <property type="term" value="C:cytoplasm"/>
    <property type="evidence" value="ECO:0000318"/>
    <property type="project" value="GO_Central"/>
</dbReference>
<proteinExistence type="inferred from homology"/>
<evidence type="ECO:0000313" key="4">
    <source>
        <dbReference type="Proteomes" id="UP000005239"/>
    </source>
</evidence>
<dbReference type="AlphaFoldDB" id="A0A2A6C6V5"/>
<dbReference type="Gene3D" id="1.25.40.330">
    <property type="entry name" value="Adenylate cyclase-associated CAP, N-terminal domain"/>
    <property type="match status" value="1"/>
</dbReference>